<evidence type="ECO:0000256" key="7">
    <source>
        <dbReference type="RuleBase" id="RU079119"/>
    </source>
</evidence>
<evidence type="ECO:0000256" key="5">
    <source>
        <dbReference type="ARBA" id="ARBA00023136"/>
    </source>
</evidence>
<dbReference type="GO" id="GO:0016020">
    <property type="term" value="C:membrane"/>
    <property type="evidence" value="ECO:0007669"/>
    <property type="project" value="UniProtKB-SubCell"/>
</dbReference>
<protein>
    <recommendedName>
        <fullName evidence="7">Palmitoyltransferase</fullName>
        <ecNumber evidence="7">2.3.1.225</ecNumber>
    </recommendedName>
</protein>
<feature type="transmembrane region" description="Helical" evidence="7">
    <location>
        <begin position="68"/>
        <end position="90"/>
    </location>
</feature>
<evidence type="ECO:0000256" key="1">
    <source>
        <dbReference type="ARBA" id="ARBA00004141"/>
    </source>
</evidence>
<dbReference type="InterPro" id="IPR039859">
    <property type="entry name" value="PFA4/ZDH16/20/ERF2-like"/>
</dbReference>
<dbReference type="AlphaFoldDB" id="A0AAV7KS17"/>
<feature type="region of interest" description="Disordered" evidence="8">
    <location>
        <begin position="35"/>
        <end position="59"/>
    </location>
</feature>
<dbReference type="InterPro" id="IPR001594">
    <property type="entry name" value="Palmitoyltrfase_DHHC"/>
</dbReference>
<feature type="region of interest" description="Disordered" evidence="8">
    <location>
        <begin position="305"/>
        <end position="324"/>
    </location>
</feature>
<evidence type="ECO:0000313" key="10">
    <source>
        <dbReference type="EMBL" id="KAJ1081698.1"/>
    </source>
</evidence>
<dbReference type="GO" id="GO:0006612">
    <property type="term" value="P:protein targeting to membrane"/>
    <property type="evidence" value="ECO:0007669"/>
    <property type="project" value="TreeGrafter"/>
</dbReference>
<dbReference type="EMBL" id="JANPWB010000016">
    <property type="protein sequence ID" value="KAJ1081698.1"/>
    <property type="molecule type" value="Genomic_DNA"/>
</dbReference>
<name>A0AAV7KS17_PLEWA</name>
<reference evidence="10" key="1">
    <citation type="journal article" date="2022" name="bioRxiv">
        <title>Sequencing and chromosome-scale assembly of the giantPleurodeles waltlgenome.</title>
        <authorList>
            <person name="Brown T."/>
            <person name="Elewa A."/>
            <person name="Iarovenko S."/>
            <person name="Subramanian E."/>
            <person name="Araus A.J."/>
            <person name="Petzold A."/>
            <person name="Susuki M."/>
            <person name="Suzuki K.-i.T."/>
            <person name="Hayashi T."/>
            <person name="Toyoda A."/>
            <person name="Oliveira C."/>
            <person name="Osipova E."/>
            <person name="Leigh N.D."/>
            <person name="Simon A."/>
            <person name="Yun M.H."/>
        </authorList>
    </citation>
    <scope>NUCLEOTIDE SEQUENCE</scope>
    <source>
        <strain evidence="10">20211129_DDA</strain>
        <tissue evidence="10">Liver</tissue>
    </source>
</reference>
<comment type="subcellular location">
    <subcellularLocation>
        <location evidence="1">Membrane</location>
        <topology evidence="1">Multi-pass membrane protein</topology>
    </subcellularLocation>
</comment>
<dbReference type="Pfam" id="PF01529">
    <property type="entry name" value="DHHC"/>
    <property type="match status" value="1"/>
</dbReference>
<evidence type="ECO:0000256" key="3">
    <source>
        <dbReference type="ARBA" id="ARBA00022692"/>
    </source>
</evidence>
<feature type="transmembrane region" description="Helical" evidence="7">
    <location>
        <begin position="257"/>
        <end position="286"/>
    </location>
</feature>
<dbReference type="PANTHER" id="PTHR22883:SF8">
    <property type="entry name" value="PALMITOYLTRANSFERASE ZDHHC1"/>
    <property type="match status" value="1"/>
</dbReference>
<feature type="compositionally biased region" description="Basic and acidic residues" evidence="8">
    <location>
        <begin position="37"/>
        <end position="46"/>
    </location>
</feature>
<proteinExistence type="inferred from homology"/>
<feature type="compositionally biased region" description="Basic and acidic residues" evidence="8">
    <location>
        <begin position="305"/>
        <end position="314"/>
    </location>
</feature>
<feature type="transmembrane region" description="Helical" evidence="7">
    <location>
        <begin position="96"/>
        <end position="118"/>
    </location>
</feature>
<comment type="catalytic activity">
    <reaction evidence="7">
        <text>L-cysteinyl-[protein] + hexadecanoyl-CoA = S-hexadecanoyl-L-cysteinyl-[protein] + CoA</text>
        <dbReference type="Rhea" id="RHEA:36683"/>
        <dbReference type="Rhea" id="RHEA-COMP:10131"/>
        <dbReference type="Rhea" id="RHEA-COMP:11032"/>
        <dbReference type="ChEBI" id="CHEBI:29950"/>
        <dbReference type="ChEBI" id="CHEBI:57287"/>
        <dbReference type="ChEBI" id="CHEBI:57379"/>
        <dbReference type="ChEBI" id="CHEBI:74151"/>
        <dbReference type="EC" id="2.3.1.225"/>
    </reaction>
</comment>
<dbReference type="GO" id="GO:0005783">
    <property type="term" value="C:endoplasmic reticulum"/>
    <property type="evidence" value="ECO:0007669"/>
    <property type="project" value="TreeGrafter"/>
</dbReference>
<evidence type="ECO:0000256" key="8">
    <source>
        <dbReference type="SAM" id="MobiDB-lite"/>
    </source>
</evidence>
<keyword evidence="11" id="KW-1185">Reference proteome</keyword>
<evidence type="ECO:0000256" key="6">
    <source>
        <dbReference type="ARBA" id="ARBA00023315"/>
    </source>
</evidence>
<feature type="compositionally biased region" description="Polar residues" evidence="8">
    <location>
        <begin position="50"/>
        <end position="59"/>
    </location>
</feature>
<comment type="caution">
    <text evidence="10">The sequence shown here is derived from an EMBL/GenBank/DDBJ whole genome shotgun (WGS) entry which is preliminary data.</text>
</comment>
<feature type="domain" description="Palmitoyltransferase DHHC" evidence="9">
    <location>
        <begin position="149"/>
        <end position="298"/>
    </location>
</feature>
<evidence type="ECO:0000256" key="4">
    <source>
        <dbReference type="ARBA" id="ARBA00022989"/>
    </source>
</evidence>
<organism evidence="10 11">
    <name type="scientific">Pleurodeles waltl</name>
    <name type="common">Iberian ribbed newt</name>
    <dbReference type="NCBI Taxonomy" id="8319"/>
    <lineage>
        <taxon>Eukaryota</taxon>
        <taxon>Metazoa</taxon>
        <taxon>Chordata</taxon>
        <taxon>Craniata</taxon>
        <taxon>Vertebrata</taxon>
        <taxon>Euteleostomi</taxon>
        <taxon>Amphibia</taxon>
        <taxon>Batrachia</taxon>
        <taxon>Caudata</taxon>
        <taxon>Salamandroidea</taxon>
        <taxon>Salamandridae</taxon>
        <taxon>Pleurodelinae</taxon>
        <taxon>Pleurodeles</taxon>
    </lineage>
</organism>
<evidence type="ECO:0000313" key="11">
    <source>
        <dbReference type="Proteomes" id="UP001066276"/>
    </source>
</evidence>
<dbReference type="PANTHER" id="PTHR22883">
    <property type="entry name" value="ZINC FINGER DHHC DOMAIN CONTAINING PROTEIN"/>
    <property type="match status" value="1"/>
</dbReference>
<dbReference type="PROSITE" id="PS50216">
    <property type="entry name" value="DHHC"/>
    <property type="match status" value="1"/>
</dbReference>
<comment type="domain">
    <text evidence="7">The DHHC domain is required for palmitoyltransferase activity.</text>
</comment>
<accession>A0AAV7KS17</accession>
<dbReference type="GO" id="GO:0005794">
    <property type="term" value="C:Golgi apparatus"/>
    <property type="evidence" value="ECO:0007669"/>
    <property type="project" value="TreeGrafter"/>
</dbReference>
<feature type="transmembrane region" description="Helical" evidence="7">
    <location>
        <begin position="191"/>
        <end position="217"/>
    </location>
</feature>
<keyword evidence="2 7" id="KW-0808">Transferase</keyword>
<gene>
    <name evidence="10" type="ORF">NDU88_001876</name>
</gene>
<keyword evidence="4 7" id="KW-1133">Transmembrane helix</keyword>
<keyword evidence="5 7" id="KW-0472">Membrane</keyword>
<sequence length="352" mass="39946">MDHYDWLAFLSNSNHSLIRLSALNPSMNICAKHHNKTAPEQDRQAASKEPPQTSRTNGWSWPPHPLQILAWITYIFFTVVCFGILIPLLPHHWVPAGYICTGVMFLFHLVVHLAAISIDPADDNVRGKNRPQRMPVFDRSKHAHVIENFHCCLCEVDVSPKSKHCSSCNKCVSNFDHHCKWLNNCVGGRNYWFFLNSIISAAISSLLVAIVASYVFMQYFLNPSMLRTDKNFQVLKNSTDVWFVFLPAAPVETQASAILVLAALVVLLGLLIVILLGHLFCFHVYLKWNRLSTYEYIMRQGHRQESKADEKEPDAVGSIPPRMVPFQNAGSLMFSNQDLQVKNSSSVTLRKE</sequence>
<dbReference type="GO" id="GO:0019706">
    <property type="term" value="F:protein-cysteine S-palmitoyltransferase activity"/>
    <property type="evidence" value="ECO:0007669"/>
    <property type="project" value="UniProtKB-EC"/>
</dbReference>
<evidence type="ECO:0000256" key="2">
    <source>
        <dbReference type="ARBA" id="ARBA00022679"/>
    </source>
</evidence>
<keyword evidence="3 7" id="KW-0812">Transmembrane</keyword>
<evidence type="ECO:0000259" key="9">
    <source>
        <dbReference type="Pfam" id="PF01529"/>
    </source>
</evidence>
<dbReference type="Proteomes" id="UP001066276">
    <property type="component" value="Chromosome 12"/>
</dbReference>
<comment type="similarity">
    <text evidence="7">Belongs to the DHHC palmitoyltransferase family.</text>
</comment>
<keyword evidence="6 7" id="KW-0012">Acyltransferase</keyword>
<dbReference type="EC" id="2.3.1.225" evidence="7"/>